<comment type="similarity">
    <text evidence="3">Belongs to the 4-toluene sulfonate uptake permease (TSUP) (TC 2.A.102) family.</text>
</comment>
<comment type="similarity">
    <text evidence="2">Belongs to the eukaryotic ribosomal protein eL24 family.</text>
</comment>
<dbReference type="FunFam" id="2.30.170.20:FF:000003">
    <property type="entry name" value="60S ribosomal protein L24"/>
    <property type="match status" value="1"/>
</dbReference>
<feature type="transmembrane region" description="Helical" evidence="12">
    <location>
        <begin position="292"/>
        <end position="319"/>
    </location>
</feature>
<evidence type="ECO:0000256" key="9">
    <source>
        <dbReference type="ARBA" id="ARBA00040612"/>
    </source>
</evidence>
<dbReference type="GO" id="GO:0003735">
    <property type="term" value="F:structural constituent of ribosome"/>
    <property type="evidence" value="ECO:0007669"/>
    <property type="project" value="UniProtKB-ARBA"/>
</dbReference>
<keyword evidence="7 12" id="KW-0472">Membrane</keyword>
<dbReference type="GO" id="GO:1990904">
    <property type="term" value="C:ribonucleoprotein complex"/>
    <property type="evidence" value="ECO:0007669"/>
    <property type="project" value="UniProtKB-KW"/>
</dbReference>
<evidence type="ECO:0000313" key="15">
    <source>
        <dbReference type="Proteomes" id="UP000188354"/>
    </source>
</evidence>
<dbReference type="InterPro" id="IPR023442">
    <property type="entry name" value="Ribosomal_eL24_CS"/>
</dbReference>
<comment type="subcellular location">
    <subcellularLocation>
        <location evidence="1">Membrane</location>
        <topology evidence="1">Multi-pass membrane protein</topology>
    </subcellularLocation>
</comment>
<feature type="transmembrane region" description="Helical" evidence="12">
    <location>
        <begin position="331"/>
        <end position="353"/>
    </location>
</feature>
<dbReference type="CDD" id="cd00472">
    <property type="entry name" value="Ribosomal_L24e_L24"/>
    <property type="match status" value="1"/>
</dbReference>
<evidence type="ECO:0000256" key="12">
    <source>
        <dbReference type="SAM" id="Phobius"/>
    </source>
</evidence>
<keyword evidence="5" id="KW-0689">Ribosomal protein</keyword>
<feature type="transmembrane region" description="Helical" evidence="12">
    <location>
        <begin position="65"/>
        <end position="98"/>
    </location>
</feature>
<organism evidence="14 15">
    <name type="scientific">Lupinus angustifolius</name>
    <name type="common">Narrow-leaved blue lupine</name>
    <dbReference type="NCBI Taxonomy" id="3871"/>
    <lineage>
        <taxon>Eukaryota</taxon>
        <taxon>Viridiplantae</taxon>
        <taxon>Streptophyta</taxon>
        <taxon>Embryophyta</taxon>
        <taxon>Tracheophyta</taxon>
        <taxon>Spermatophyta</taxon>
        <taxon>Magnoliopsida</taxon>
        <taxon>eudicotyledons</taxon>
        <taxon>Gunneridae</taxon>
        <taxon>Pentapetalae</taxon>
        <taxon>rosids</taxon>
        <taxon>fabids</taxon>
        <taxon>Fabales</taxon>
        <taxon>Fabaceae</taxon>
        <taxon>Papilionoideae</taxon>
        <taxon>50 kb inversion clade</taxon>
        <taxon>genistoids sensu lato</taxon>
        <taxon>core genistoids</taxon>
        <taxon>Genisteae</taxon>
        <taxon>Lupinus</taxon>
    </lineage>
</organism>
<evidence type="ECO:0000256" key="4">
    <source>
        <dbReference type="ARBA" id="ARBA00022692"/>
    </source>
</evidence>
<accession>A0A1J7HET2</accession>
<dbReference type="GO" id="GO:0016567">
    <property type="term" value="P:protein ubiquitination"/>
    <property type="evidence" value="ECO:0007669"/>
    <property type="project" value="TreeGrafter"/>
</dbReference>
<evidence type="ECO:0000256" key="11">
    <source>
        <dbReference type="SAM" id="MobiDB-lite"/>
    </source>
</evidence>
<dbReference type="EMBL" id="CM007365">
    <property type="protein sequence ID" value="OIW11320.1"/>
    <property type="molecule type" value="Genomic_DNA"/>
</dbReference>
<feature type="region of interest" description="Disordered" evidence="11">
    <location>
        <begin position="567"/>
        <end position="613"/>
    </location>
</feature>
<sequence length="613" mass="67794">MFIFSTKPFIIYLFTTFFLAILFTFFLTHSNDHNYSSLSTTPSLISLHQSTTHQVWPELKFSWRLVLATVIGFLGSAFGTVGGVGGGAIFVPMLTLIIGFDTKSAAALSKCMIMGASASSVWYNLRVSHPTKEVPILDYDLALLFQPMLMLGITLGVALSVVFPYWLITVLIIILFIGTSSRSFFRGTEMWKEETNMKKEMAKQLDTAVNSHGELLIDTEYEPLIPEEKKTSMNNAKVCSVWYWVLFSLQFPIALVVFGNEAVKLYKDHKKRLSTGNIECICEASIEWTPLHITFCAVCGILGGTVGGLLGSGGGFVLGPLLLEIGVIPQVASATATFVMMFSSSLSVVEFYLLKRFPIPYALYLTGVSILAGFFGQCLVRKLVAILKRASIIVFILSGVIFASALTMGVVGIQKSIEMIHNHEKPSPPKLNIILDWAKKVGLVELEAAAMVLKTELCRFSGAKIYPGRGIRFIRGDSQVFLFVNSKCKRYFHNRLKPSKLTWTAMFRKQHKKDAAQEAVKKKRRATKKPYSRSIVGATLEVIQKRRTEKPEVRDAAREAALREIKERIKKTKDEKKAKKAEVTAKSQKSGKSNVSKGAAPKGPKLGGGGGKR</sequence>
<evidence type="ECO:0000256" key="2">
    <source>
        <dbReference type="ARBA" id="ARBA00005647"/>
    </source>
</evidence>
<dbReference type="Gene3D" id="6.10.250.1270">
    <property type="match status" value="1"/>
</dbReference>
<evidence type="ECO:0000256" key="10">
    <source>
        <dbReference type="ARBA" id="ARBA00041213"/>
    </source>
</evidence>
<dbReference type="Gene3D" id="2.30.170.20">
    <property type="entry name" value="Ribosomal protein L24e"/>
    <property type="match status" value="1"/>
</dbReference>
<protein>
    <recommendedName>
        <fullName evidence="9">Large ribosomal subunit protein eL24</fullName>
    </recommendedName>
    <alternativeName>
        <fullName evidence="10">60S ribosomal protein L24</fullName>
    </alternativeName>
</protein>
<dbReference type="AlphaFoldDB" id="A0A1J7HET2"/>
<evidence type="ECO:0000313" key="14">
    <source>
        <dbReference type="EMBL" id="OIW11320.1"/>
    </source>
</evidence>
<keyword evidence="6 12" id="KW-1133">Transmembrane helix</keyword>
<evidence type="ECO:0000256" key="7">
    <source>
        <dbReference type="ARBA" id="ARBA00023136"/>
    </source>
</evidence>
<feature type="transmembrane region" description="Helical" evidence="12">
    <location>
        <begin position="392"/>
        <end position="413"/>
    </location>
</feature>
<feature type="compositionally biased region" description="Basic and acidic residues" evidence="11">
    <location>
        <begin position="567"/>
        <end position="583"/>
    </location>
</feature>
<feature type="transmembrane region" description="Helical" evidence="12">
    <location>
        <begin position="359"/>
        <end position="380"/>
    </location>
</feature>
<dbReference type="SUPFAM" id="SSF57716">
    <property type="entry name" value="Glucocorticoid receptor-like (DNA-binding domain)"/>
    <property type="match status" value="1"/>
</dbReference>
<evidence type="ECO:0000256" key="3">
    <source>
        <dbReference type="ARBA" id="ARBA00009142"/>
    </source>
</evidence>
<dbReference type="GO" id="GO:0005840">
    <property type="term" value="C:ribosome"/>
    <property type="evidence" value="ECO:0007669"/>
    <property type="project" value="UniProtKB-KW"/>
</dbReference>
<feature type="domain" description="TRASH" evidence="13">
    <location>
        <begin position="458"/>
        <end position="496"/>
    </location>
</feature>
<evidence type="ECO:0000259" key="13">
    <source>
        <dbReference type="SMART" id="SM00746"/>
    </source>
</evidence>
<feature type="compositionally biased region" description="Polar residues" evidence="11">
    <location>
        <begin position="587"/>
        <end position="596"/>
    </location>
</feature>
<dbReference type="Gramene" id="OIW11320">
    <property type="protein sequence ID" value="OIW11320"/>
    <property type="gene ID" value="TanjilG_20469"/>
</dbReference>
<evidence type="ECO:0000256" key="8">
    <source>
        <dbReference type="ARBA" id="ARBA00023274"/>
    </source>
</evidence>
<evidence type="ECO:0000256" key="1">
    <source>
        <dbReference type="ARBA" id="ARBA00004141"/>
    </source>
</evidence>
<dbReference type="STRING" id="3871.A0A1J7HET2"/>
<dbReference type="InterPro" id="IPR000988">
    <property type="entry name" value="Ribosomal_eL24-rel_N"/>
</dbReference>
<feature type="transmembrane region" description="Helical" evidence="12">
    <location>
        <begin position="145"/>
        <end position="177"/>
    </location>
</feature>
<dbReference type="Proteomes" id="UP000188354">
    <property type="component" value="Chromosome LG05"/>
</dbReference>
<feature type="transmembrane region" description="Helical" evidence="12">
    <location>
        <begin position="9"/>
        <end position="28"/>
    </location>
</feature>
<dbReference type="GO" id="GO:0016020">
    <property type="term" value="C:membrane"/>
    <property type="evidence" value="ECO:0007669"/>
    <property type="project" value="UniProtKB-SubCell"/>
</dbReference>
<dbReference type="PANTHER" id="PTHR14255">
    <property type="entry name" value="CEREBLON"/>
    <property type="match status" value="1"/>
</dbReference>
<dbReference type="InterPro" id="IPR038630">
    <property type="entry name" value="L24e/L24_sf"/>
</dbReference>
<feature type="transmembrane region" description="Helical" evidence="12">
    <location>
        <begin position="241"/>
        <end position="259"/>
    </location>
</feature>
<dbReference type="Pfam" id="PF01925">
    <property type="entry name" value="TauE"/>
    <property type="match status" value="2"/>
</dbReference>
<evidence type="ECO:0000256" key="5">
    <source>
        <dbReference type="ARBA" id="ARBA00022980"/>
    </source>
</evidence>
<dbReference type="InterPro" id="IPR002781">
    <property type="entry name" value="TM_pro_TauE-like"/>
</dbReference>
<dbReference type="GO" id="GO:0031464">
    <property type="term" value="C:Cul4A-RING E3 ubiquitin ligase complex"/>
    <property type="evidence" value="ECO:0007669"/>
    <property type="project" value="TreeGrafter"/>
</dbReference>
<gene>
    <name evidence="14" type="ORF">TanjilG_20469</name>
</gene>
<dbReference type="PROSITE" id="PS01073">
    <property type="entry name" value="RIBOSOMAL_L24E"/>
    <property type="match status" value="1"/>
</dbReference>
<name>A0A1J7HET2_LUPAN</name>
<dbReference type="GO" id="GO:0003729">
    <property type="term" value="F:mRNA binding"/>
    <property type="evidence" value="ECO:0007669"/>
    <property type="project" value="UniProtKB-ARBA"/>
</dbReference>
<evidence type="ECO:0000256" key="6">
    <source>
        <dbReference type="ARBA" id="ARBA00022989"/>
    </source>
</evidence>
<dbReference type="Pfam" id="PF01246">
    <property type="entry name" value="Ribosomal_L24e"/>
    <property type="match status" value="1"/>
</dbReference>
<keyword evidence="15" id="KW-1185">Reference proteome</keyword>
<proteinExistence type="inferred from homology"/>
<keyword evidence="4 12" id="KW-0812">Transmembrane</keyword>
<keyword evidence="8" id="KW-0687">Ribonucleoprotein</keyword>
<reference evidence="14 15" key="1">
    <citation type="journal article" date="2017" name="Plant Biotechnol. J.">
        <title>A comprehensive draft genome sequence for lupin (Lupinus angustifolius), an emerging health food: insights into plant-microbe interactions and legume evolution.</title>
        <authorList>
            <person name="Hane J.K."/>
            <person name="Ming Y."/>
            <person name="Kamphuis L.G."/>
            <person name="Nelson M.N."/>
            <person name="Garg G."/>
            <person name="Atkins C.A."/>
            <person name="Bayer P.E."/>
            <person name="Bravo A."/>
            <person name="Bringans S."/>
            <person name="Cannon S."/>
            <person name="Edwards D."/>
            <person name="Foley R."/>
            <person name="Gao L.L."/>
            <person name="Harrison M.J."/>
            <person name="Huang W."/>
            <person name="Hurgobin B."/>
            <person name="Li S."/>
            <person name="Liu C.W."/>
            <person name="McGrath A."/>
            <person name="Morahan G."/>
            <person name="Murray J."/>
            <person name="Weller J."/>
            <person name="Jian J."/>
            <person name="Singh K.B."/>
        </authorList>
    </citation>
    <scope>NUCLEOTIDE SEQUENCE [LARGE SCALE GENOMIC DNA]</scope>
    <source>
        <strain evidence="15">cv. Tanjil</strain>
        <tissue evidence="14">Whole plant</tissue>
    </source>
</reference>
<dbReference type="SMART" id="SM00746">
    <property type="entry name" value="TRASH"/>
    <property type="match status" value="1"/>
</dbReference>
<dbReference type="InterPro" id="IPR011017">
    <property type="entry name" value="TRASH_dom"/>
</dbReference>
<dbReference type="PANTHER" id="PTHR14255:SF5">
    <property type="entry name" value="SULFITE EXPORTER TAUE_SAFE FAMILY PROTEIN 4"/>
    <property type="match status" value="1"/>
</dbReference>